<dbReference type="PANTHER" id="PTHR46847:SF1">
    <property type="entry name" value="D-ALLOSE-BINDING PERIPLASMIC PROTEIN-RELATED"/>
    <property type="match status" value="1"/>
</dbReference>
<dbReference type="InterPro" id="IPR025997">
    <property type="entry name" value="SBP_2_dom"/>
</dbReference>
<evidence type="ECO:0000313" key="6">
    <source>
        <dbReference type="EMBL" id="SFR84556.1"/>
    </source>
</evidence>
<dbReference type="Pfam" id="PF13407">
    <property type="entry name" value="Peripla_BP_4"/>
    <property type="match status" value="1"/>
</dbReference>
<dbReference type="RefSeq" id="WP_092560668.1">
    <property type="nucleotide sequence ID" value="NZ_FOYZ01000007.1"/>
</dbReference>
<keyword evidence="7" id="KW-1185">Reference proteome</keyword>
<comment type="similarity">
    <text evidence="2">Belongs to the bacterial solute-binding protein 2 family.</text>
</comment>
<evidence type="ECO:0000313" key="7">
    <source>
        <dbReference type="Proteomes" id="UP000199659"/>
    </source>
</evidence>
<accession>A0A1I6K016</accession>
<keyword evidence="4" id="KW-0812">Transmembrane</keyword>
<dbReference type="SUPFAM" id="SSF53822">
    <property type="entry name" value="Periplasmic binding protein-like I"/>
    <property type="match status" value="1"/>
</dbReference>
<evidence type="ECO:0000256" key="1">
    <source>
        <dbReference type="ARBA" id="ARBA00004196"/>
    </source>
</evidence>
<keyword evidence="4" id="KW-0472">Membrane</keyword>
<feature type="transmembrane region" description="Helical" evidence="4">
    <location>
        <begin position="9"/>
        <end position="32"/>
    </location>
</feature>
<evidence type="ECO:0000256" key="2">
    <source>
        <dbReference type="ARBA" id="ARBA00007639"/>
    </source>
</evidence>
<proteinExistence type="inferred from homology"/>
<sequence length="338" mass="37622">MLSKKKNQVILLAAVSSILAGIVIIIIGMTFYNYKISEIGIEENGSYKEYQYHYALISEKADALFWEAIYNGALEAGKAQNIYVEKMGSNLSADYLLYDLMKIAIAAQVDGIIIEPNEDERIVELINEADKAGIPVITVIMDAPQSSRKSFIGINSYNQGQMYGKQVLELIEEGKHKITVLVSSDNSNTNQSVIYSSIIEAVREKNVEVSSKIINTQSTFSSEEDIRKILMDAENAPDVLVCLTASDTLSAYQAIVDYNRVGEIEIIGYYNSEIIINAIEKNIIHATMTFDARQMGAYCVEALVEYNKTKHVSVYYSVDVSIIDSDNVKNYLESDTGE</sequence>
<dbReference type="Proteomes" id="UP000199659">
    <property type="component" value="Unassembled WGS sequence"/>
</dbReference>
<dbReference type="InterPro" id="IPR028082">
    <property type="entry name" value="Peripla_BP_I"/>
</dbReference>
<keyword evidence="3" id="KW-0732">Signal</keyword>
<dbReference type="EMBL" id="FOYZ01000007">
    <property type="protein sequence ID" value="SFR84556.1"/>
    <property type="molecule type" value="Genomic_DNA"/>
</dbReference>
<evidence type="ECO:0000259" key="5">
    <source>
        <dbReference type="Pfam" id="PF13407"/>
    </source>
</evidence>
<dbReference type="AlphaFoldDB" id="A0A1I6K016"/>
<name>A0A1I6K016_9FIRM</name>
<gene>
    <name evidence="6" type="ORF">SAMN05661086_02139</name>
</gene>
<evidence type="ECO:0000256" key="3">
    <source>
        <dbReference type="ARBA" id="ARBA00022729"/>
    </source>
</evidence>
<dbReference type="STRING" id="37658.SAMN05661086_02139"/>
<feature type="domain" description="Periplasmic binding protein" evidence="5">
    <location>
        <begin position="59"/>
        <end position="306"/>
    </location>
</feature>
<evidence type="ECO:0000256" key="4">
    <source>
        <dbReference type="SAM" id="Phobius"/>
    </source>
</evidence>
<reference evidence="6 7" key="1">
    <citation type="submission" date="2016-10" db="EMBL/GenBank/DDBJ databases">
        <authorList>
            <person name="de Groot N.N."/>
        </authorList>
    </citation>
    <scope>NUCLEOTIDE SEQUENCE [LARGE SCALE GENOMIC DNA]</scope>
    <source>
        <strain evidence="6 7">743A</strain>
    </source>
</reference>
<protein>
    <submittedName>
        <fullName evidence="6">Ribose transport system substrate-binding protein</fullName>
    </submittedName>
</protein>
<dbReference type="GO" id="GO:0030313">
    <property type="term" value="C:cell envelope"/>
    <property type="evidence" value="ECO:0007669"/>
    <property type="project" value="UniProtKB-SubCell"/>
</dbReference>
<keyword evidence="4" id="KW-1133">Transmembrane helix</keyword>
<dbReference type="OrthoDB" id="6196975at2"/>
<comment type="subcellular location">
    <subcellularLocation>
        <location evidence="1">Cell envelope</location>
    </subcellularLocation>
</comment>
<dbReference type="Gene3D" id="3.40.50.2300">
    <property type="match status" value="2"/>
</dbReference>
<dbReference type="GO" id="GO:0030246">
    <property type="term" value="F:carbohydrate binding"/>
    <property type="evidence" value="ECO:0007669"/>
    <property type="project" value="UniProtKB-ARBA"/>
</dbReference>
<organism evidence="6 7">
    <name type="scientific">Anaeromicropila populeti</name>
    <dbReference type="NCBI Taxonomy" id="37658"/>
    <lineage>
        <taxon>Bacteria</taxon>
        <taxon>Bacillati</taxon>
        <taxon>Bacillota</taxon>
        <taxon>Clostridia</taxon>
        <taxon>Lachnospirales</taxon>
        <taxon>Lachnospiraceae</taxon>
        <taxon>Anaeromicropila</taxon>
    </lineage>
</organism>
<dbReference type="PANTHER" id="PTHR46847">
    <property type="entry name" value="D-ALLOSE-BINDING PERIPLASMIC PROTEIN-RELATED"/>
    <property type="match status" value="1"/>
</dbReference>